<comment type="caution">
    <text evidence="1">The sequence shown here is derived from an EMBL/GenBank/DDBJ whole genome shotgun (WGS) entry which is preliminary data.</text>
</comment>
<name>A0A9P9DUX7_9HYPO</name>
<reference evidence="1" key="1">
    <citation type="journal article" date="2021" name="Nat. Commun.">
        <title>Genetic determinants of endophytism in the Arabidopsis root mycobiome.</title>
        <authorList>
            <person name="Mesny F."/>
            <person name="Miyauchi S."/>
            <person name="Thiergart T."/>
            <person name="Pickel B."/>
            <person name="Atanasova L."/>
            <person name="Karlsson M."/>
            <person name="Huettel B."/>
            <person name="Barry K.W."/>
            <person name="Haridas S."/>
            <person name="Chen C."/>
            <person name="Bauer D."/>
            <person name="Andreopoulos W."/>
            <person name="Pangilinan J."/>
            <person name="LaButti K."/>
            <person name="Riley R."/>
            <person name="Lipzen A."/>
            <person name="Clum A."/>
            <person name="Drula E."/>
            <person name="Henrissat B."/>
            <person name="Kohler A."/>
            <person name="Grigoriev I.V."/>
            <person name="Martin F.M."/>
            <person name="Hacquard S."/>
        </authorList>
    </citation>
    <scope>NUCLEOTIDE SEQUENCE</scope>
    <source>
        <strain evidence="1">MPI-CAGE-AT-0147</strain>
    </source>
</reference>
<protein>
    <submittedName>
        <fullName evidence="1">Uncharacterized protein</fullName>
    </submittedName>
</protein>
<sequence>MFQNLLRRLATALYGPSTQETTTSGASAHPPVIPVQLSTVSYANTILPPASYANLVLPPPPYASSTQEWRLIFHCCSEPENPPASSQTMFDNRDWFGILSLRTRDLPGLMKQGLYLSQDHVQQRNNYLKRTPRPGDNKLLYSRIYPLIDSTWTGQLRVAGWNVKPLSEFRIAHLLVDHVVEAMAFDQNENVVYYWNTFAPETNFNMIYDDMALDGLWPWPRESKSETEGQMEDKKMRK</sequence>
<dbReference type="OrthoDB" id="4589291at2759"/>
<organism evidence="1 2">
    <name type="scientific">Dactylonectria macrodidyma</name>
    <dbReference type="NCBI Taxonomy" id="307937"/>
    <lineage>
        <taxon>Eukaryota</taxon>
        <taxon>Fungi</taxon>
        <taxon>Dikarya</taxon>
        <taxon>Ascomycota</taxon>
        <taxon>Pezizomycotina</taxon>
        <taxon>Sordariomycetes</taxon>
        <taxon>Hypocreomycetidae</taxon>
        <taxon>Hypocreales</taxon>
        <taxon>Nectriaceae</taxon>
        <taxon>Dactylonectria</taxon>
    </lineage>
</organism>
<accession>A0A9P9DUX7</accession>
<keyword evidence="2" id="KW-1185">Reference proteome</keyword>
<evidence type="ECO:0000313" key="1">
    <source>
        <dbReference type="EMBL" id="KAH7125848.1"/>
    </source>
</evidence>
<evidence type="ECO:0000313" key="2">
    <source>
        <dbReference type="Proteomes" id="UP000738349"/>
    </source>
</evidence>
<dbReference type="Proteomes" id="UP000738349">
    <property type="component" value="Unassembled WGS sequence"/>
</dbReference>
<dbReference type="EMBL" id="JAGMUV010000020">
    <property type="protein sequence ID" value="KAH7125848.1"/>
    <property type="molecule type" value="Genomic_DNA"/>
</dbReference>
<proteinExistence type="predicted"/>
<dbReference type="AlphaFoldDB" id="A0A9P9DUX7"/>
<gene>
    <name evidence="1" type="ORF">EDB81DRAFT_764944</name>
</gene>